<evidence type="ECO:0000313" key="2">
    <source>
        <dbReference type="Proteomes" id="UP000026900"/>
    </source>
</evidence>
<sequence length="110" mass="12445">MNKTISMVDVVAEVQEVKGWEVSNVHPTYMNITNEKGHSLYVQINSLTKDIVIAARHNERITETVTAIGNNRPIMDVIAAMVDTFDAIEEIKSKGINWVCYVRKIKIDDL</sequence>
<keyword evidence="2" id="KW-1185">Reference proteome</keyword>
<dbReference type="Proteomes" id="UP000026900">
    <property type="component" value="Segment"/>
</dbReference>
<organism evidence="1 2">
    <name type="scientific">Bacillus phage Hakuna</name>
    <dbReference type="NCBI Taxonomy" id="1486659"/>
    <lineage>
        <taxon>Viruses</taxon>
        <taxon>Duplodnaviria</taxon>
        <taxon>Heunggongvirae</taxon>
        <taxon>Uroviricota</taxon>
        <taxon>Caudoviricetes</taxon>
        <taxon>Herelleviridae</taxon>
        <taxon>Bastillevirinae</taxon>
        <taxon>Wphvirus</taxon>
        <taxon>Wphvirus hakuna</taxon>
    </lineage>
</organism>
<dbReference type="KEGG" id="vg:19526271"/>
<dbReference type="EMBL" id="KJ489399">
    <property type="protein sequence ID" value="AHZ10289.1"/>
    <property type="molecule type" value="Genomic_DNA"/>
</dbReference>
<evidence type="ECO:0000313" key="1">
    <source>
        <dbReference type="EMBL" id="AHZ10289.1"/>
    </source>
</evidence>
<proteinExistence type="predicted"/>
<dbReference type="GeneID" id="19526271"/>
<protein>
    <submittedName>
        <fullName evidence="1">Uncharacterized protein</fullName>
    </submittedName>
</protein>
<accession>A0A024B0Z0</accession>
<name>A0A024B0Z0_9CAUD</name>
<dbReference type="RefSeq" id="YP_009036720.1">
    <property type="nucleotide sequence ID" value="NC_024213.1"/>
</dbReference>
<reference evidence="2" key="1">
    <citation type="submission" date="2014-09" db="EMBL/GenBank/DDBJ databases">
        <authorList>
            <person name="Sauder A.B."/>
            <person name="McKenzie Q.R."/>
            <person name="Temple L.M."/>
            <person name="Alexis B.K."/>
            <person name="Al-Atrache Z."/>
            <person name="Lewis L.O."/>
            <person name="Loesser-Casey K.E."/>
            <person name="Mitchell K.J."/>
        </authorList>
    </citation>
    <scope>NUCLEOTIDE SEQUENCE [LARGE SCALE GENOMIC DNA]</scope>
</reference>